<protein>
    <submittedName>
        <fullName evidence="4">Putative NADPH-quinone reductase (Modulator of drug activity B)</fullName>
    </submittedName>
</protein>
<dbReference type="Gene3D" id="3.40.50.360">
    <property type="match status" value="1"/>
</dbReference>
<dbReference type="OrthoDB" id="9798454at2"/>
<evidence type="ECO:0000259" key="3">
    <source>
        <dbReference type="Pfam" id="PF02525"/>
    </source>
</evidence>
<comment type="similarity">
    <text evidence="1">Belongs to the NAD(P)H dehydrogenase (quinone) family.</text>
</comment>
<keyword evidence="2" id="KW-0560">Oxidoreductase</keyword>
<reference evidence="4 5" key="1">
    <citation type="submission" date="2016-11" db="EMBL/GenBank/DDBJ databases">
        <authorList>
            <person name="Jaros S."/>
            <person name="Januszkiewicz K."/>
            <person name="Wedrychowicz H."/>
        </authorList>
    </citation>
    <scope>NUCLEOTIDE SEQUENCE [LARGE SCALE GENOMIC DNA]</scope>
    <source>
        <strain evidence="4 5">DSM 19436</strain>
    </source>
</reference>
<dbReference type="PANTHER" id="PTHR10204:SF34">
    <property type="entry name" value="NAD(P)H DEHYDROGENASE [QUINONE] 1 ISOFORM 1"/>
    <property type="match status" value="1"/>
</dbReference>
<name>A0A1M5J8X6_9HYPH</name>
<keyword evidence="5" id="KW-1185">Reference proteome</keyword>
<dbReference type="AlphaFoldDB" id="A0A1M5J8X6"/>
<dbReference type="STRING" id="1122133.SAMN02745157_4140"/>
<dbReference type="GO" id="GO:0003955">
    <property type="term" value="F:NAD(P)H dehydrogenase (quinone) activity"/>
    <property type="evidence" value="ECO:0007669"/>
    <property type="project" value="TreeGrafter"/>
</dbReference>
<accession>A0A1M5J8X6</accession>
<gene>
    <name evidence="4" type="ORF">SAMN02745157_4140</name>
</gene>
<dbReference type="InterPro" id="IPR051545">
    <property type="entry name" value="NAD(P)H_dehydrogenase_qn"/>
</dbReference>
<dbReference type="RefSeq" id="WP_073056650.1">
    <property type="nucleotide sequence ID" value="NZ_FQUP01000004.1"/>
</dbReference>
<dbReference type="InterPro" id="IPR029039">
    <property type="entry name" value="Flavoprotein-like_sf"/>
</dbReference>
<dbReference type="Proteomes" id="UP000184485">
    <property type="component" value="Unassembled WGS sequence"/>
</dbReference>
<dbReference type="Pfam" id="PF02525">
    <property type="entry name" value="Flavodoxin_2"/>
    <property type="match status" value="1"/>
</dbReference>
<dbReference type="InterPro" id="IPR003680">
    <property type="entry name" value="Flavodoxin_fold"/>
</dbReference>
<evidence type="ECO:0000313" key="4">
    <source>
        <dbReference type="EMBL" id="SHG37066.1"/>
    </source>
</evidence>
<feature type="domain" description="Flavodoxin-like fold" evidence="3">
    <location>
        <begin position="1"/>
        <end position="146"/>
    </location>
</feature>
<dbReference type="PANTHER" id="PTHR10204">
    <property type="entry name" value="NAD P H OXIDOREDUCTASE-RELATED"/>
    <property type="match status" value="1"/>
</dbReference>
<dbReference type="GO" id="GO:0005829">
    <property type="term" value="C:cytosol"/>
    <property type="evidence" value="ECO:0007669"/>
    <property type="project" value="TreeGrafter"/>
</dbReference>
<evidence type="ECO:0000313" key="5">
    <source>
        <dbReference type="Proteomes" id="UP000184485"/>
    </source>
</evidence>
<dbReference type="EMBL" id="FQUP01000004">
    <property type="protein sequence ID" value="SHG37066.1"/>
    <property type="molecule type" value="Genomic_DNA"/>
</dbReference>
<organism evidence="4 5">
    <name type="scientific">Kaistia soli DSM 19436</name>
    <dbReference type="NCBI Taxonomy" id="1122133"/>
    <lineage>
        <taxon>Bacteria</taxon>
        <taxon>Pseudomonadati</taxon>
        <taxon>Pseudomonadota</taxon>
        <taxon>Alphaproteobacteria</taxon>
        <taxon>Hyphomicrobiales</taxon>
        <taxon>Kaistiaceae</taxon>
        <taxon>Kaistia</taxon>
    </lineage>
</organism>
<proteinExistence type="inferred from homology"/>
<evidence type="ECO:0000256" key="2">
    <source>
        <dbReference type="ARBA" id="ARBA00023002"/>
    </source>
</evidence>
<dbReference type="SUPFAM" id="SSF52218">
    <property type="entry name" value="Flavoproteins"/>
    <property type="match status" value="1"/>
</dbReference>
<evidence type="ECO:0000256" key="1">
    <source>
        <dbReference type="ARBA" id="ARBA00006252"/>
    </source>
</evidence>
<sequence>MRALVVYAHPVPESFGAALRDTVIAALERGGHEVRLVDLNAIGFDPVMSADERRHYHDTGVNEIPVADQIAHIKWCEMLVFVYPTWWYGLPAILKGWLDRVWVPHVAFIMPTETQGIRPNMQHIRRIVAVTSCGATWWLSKWVGEPGKRTLLRGIRPLCHPLCRTTYMAIYRMDTVSAGERTRYLDKVRRRIERL</sequence>